<organism evidence="8 9">
    <name type="scientific">Terriglobus saanensis (strain ATCC BAA-1853 / DSM 23119 / SP1PR4)</name>
    <dbReference type="NCBI Taxonomy" id="401053"/>
    <lineage>
        <taxon>Bacteria</taxon>
        <taxon>Pseudomonadati</taxon>
        <taxon>Acidobacteriota</taxon>
        <taxon>Terriglobia</taxon>
        <taxon>Terriglobales</taxon>
        <taxon>Acidobacteriaceae</taxon>
        <taxon>Terriglobus</taxon>
    </lineage>
</organism>
<dbReference type="AlphaFoldDB" id="E8V7V5"/>
<dbReference type="GO" id="GO:0005886">
    <property type="term" value="C:plasma membrane"/>
    <property type="evidence" value="ECO:0007669"/>
    <property type="project" value="UniProtKB-SubCell"/>
</dbReference>
<keyword evidence="2" id="KW-1003">Cell membrane</keyword>
<dbReference type="SMART" id="SM00450">
    <property type="entry name" value="RHOD"/>
    <property type="match status" value="1"/>
</dbReference>
<dbReference type="Pfam" id="PF00581">
    <property type="entry name" value="Rhodanese"/>
    <property type="match status" value="1"/>
</dbReference>
<comment type="subcellular location">
    <subcellularLocation>
        <location evidence="1">Cell membrane</location>
        <topology evidence="1">Multi-pass membrane protein</topology>
    </subcellularLocation>
</comment>
<dbReference type="InterPro" id="IPR001763">
    <property type="entry name" value="Rhodanese-like_dom"/>
</dbReference>
<feature type="domain" description="Rhodanese" evidence="7">
    <location>
        <begin position="213"/>
        <end position="306"/>
    </location>
</feature>
<dbReference type="OrthoDB" id="113798at2"/>
<dbReference type="Pfam" id="PF09335">
    <property type="entry name" value="VTT_dom"/>
    <property type="match status" value="1"/>
</dbReference>
<feature type="transmembrane region" description="Helical" evidence="6">
    <location>
        <begin position="131"/>
        <end position="154"/>
    </location>
</feature>
<accession>E8V7V5</accession>
<feature type="transmembrane region" description="Helical" evidence="6">
    <location>
        <begin position="42"/>
        <end position="66"/>
    </location>
</feature>
<dbReference type="eggNOG" id="COG0586">
    <property type="taxonomic scope" value="Bacteria"/>
</dbReference>
<dbReference type="EMBL" id="CP002467">
    <property type="protein sequence ID" value="ADV82879.1"/>
    <property type="molecule type" value="Genomic_DNA"/>
</dbReference>
<dbReference type="Proteomes" id="UP000006844">
    <property type="component" value="Chromosome"/>
</dbReference>
<sequence>MNALSQLTYTSVFLAVFARQLCLPVPALLFLMTAGALSAHGHLHVSFVILAGVLGCLAGDGVWFWLGRRWGSRVMRLVCRLSSDPKRCSKKARNVFDRWGLRVLIVAKFVPGLDGVTPPLAGAEGSSVASFLLFDGMGSLLWSAGYTALGFLFADQLDLAIHGAERFGTIFGAVIGIPLLLYISWRIFIMVRMMRQLRLHRMSPALLDQKLRAGEKIAVIDLLDFEDREQNEGGIPGAVRANPARLRTGPIIVVPDDVEMVLYCSSQREIISARVAIALQHRGVHKVWVLDGGLKAWRSQGFPVTTMLSSAEEVAERLGILLPPPQSSVLRKEIA</sequence>
<dbReference type="eggNOG" id="COG0607">
    <property type="taxonomic scope" value="Bacteria"/>
</dbReference>
<dbReference type="Gene3D" id="3.40.250.10">
    <property type="entry name" value="Rhodanese-like domain"/>
    <property type="match status" value="1"/>
</dbReference>
<evidence type="ECO:0000256" key="5">
    <source>
        <dbReference type="ARBA" id="ARBA00023136"/>
    </source>
</evidence>
<evidence type="ECO:0000256" key="6">
    <source>
        <dbReference type="SAM" id="Phobius"/>
    </source>
</evidence>
<evidence type="ECO:0000256" key="4">
    <source>
        <dbReference type="ARBA" id="ARBA00022989"/>
    </source>
</evidence>
<evidence type="ECO:0000256" key="2">
    <source>
        <dbReference type="ARBA" id="ARBA00022475"/>
    </source>
</evidence>
<dbReference type="PANTHER" id="PTHR42709">
    <property type="entry name" value="ALKALINE PHOSPHATASE LIKE PROTEIN"/>
    <property type="match status" value="1"/>
</dbReference>
<protein>
    <submittedName>
        <fullName evidence="8">Rhodanese domain protein</fullName>
    </submittedName>
</protein>
<dbReference type="PANTHER" id="PTHR42709:SF6">
    <property type="entry name" value="UNDECAPRENYL PHOSPHATE TRANSPORTER A"/>
    <property type="match status" value="1"/>
</dbReference>
<evidence type="ECO:0000313" key="9">
    <source>
        <dbReference type="Proteomes" id="UP000006844"/>
    </source>
</evidence>
<dbReference type="RefSeq" id="WP_013568612.1">
    <property type="nucleotide sequence ID" value="NC_014963.1"/>
</dbReference>
<keyword evidence="4 6" id="KW-1133">Transmembrane helix</keyword>
<feature type="transmembrane region" description="Helical" evidence="6">
    <location>
        <begin position="166"/>
        <end position="188"/>
    </location>
</feature>
<dbReference type="SUPFAM" id="SSF52821">
    <property type="entry name" value="Rhodanese/Cell cycle control phosphatase"/>
    <property type="match status" value="1"/>
</dbReference>
<proteinExistence type="predicted"/>
<dbReference type="HOGENOM" id="CLU_058197_0_0_0"/>
<dbReference type="PROSITE" id="PS50206">
    <property type="entry name" value="RHODANESE_3"/>
    <property type="match status" value="1"/>
</dbReference>
<evidence type="ECO:0000313" key="8">
    <source>
        <dbReference type="EMBL" id="ADV82879.1"/>
    </source>
</evidence>
<name>E8V7V5_TERSS</name>
<dbReference type="InterPro" id="IPR051311">
    <property type="entry name" value="DedA_domain"/>
</dbReference>
<evidence type="ECO:0000256" key="3">
    <source>
        <dbReference type="ARBA" id="ARBA00022692"/>
    </source>
</evidence>
<dbReference type="InterPro" id="IPR036873">
    <property type="entry name" value="Rhodanese-like_dom_sf"/>
</dbReference>
<evidence type="ECO:0000259" key="7">
    <source>
        <dbReference type="PROSITE" id="PS50206"/>
    </source>
</evidence>
<evidence type="ECO:0000256" key="1">
    <source>
        <dbReference type="ARBA" id="ARBA00004651"/>
    </source>
</evidence>
<dbReference type="STRING" id="401053.AciPR4_2075"/>
<dbReference type="KEGG" id="tsa:AciPR4_2075"/>
<keyword evidence="5 6" id="KW-0472">Membrane</keyword>
<dbReference type="InterPro" id="IPR032816">
    <property type="entry name" value="VTT_dom"/>
</dbReference>
<keyword evidence="3 6" id="KW-0812">Transmembrane</keyword>
<reference evidence="8 9" key="1">
    <citation type="journal article" date="2012" name="Stand. Genomic Sci.">
        <title>Complete genome sequence of Terriglobus saanensis type strain SP1PR4(T), an Acidobacteria from tundra soil.</title>
        <authorList>
            <person name="Rawat S.R."/>
            <person name="Mannisto M.K."/>
            <person name="Starovoytov V."/>
            <person name="Goodwin L."/>
            <person name="Nolan M."/>
            <person name="Hauser L."/>
            <person name="Land M."/>
            <person name="Davenport K.W."/>
            <person name="Woyke T."/>
            <person name="Haggblom M.M."/>
        </authorList>
    </citation>
    <scope>NUCLEOTIDE SEQUENCE</scope>
    <source>
        <strain evidence="9">ATCC BAA-1853 / DSM 23119 / SP1PR4</strain>
    </source>
</reference>
<keyword evidence="9" id="KW-1185">Reference proteome</keyword>
<gene>
    <name evidence="8" type="ordered locus">AciPR4_2075</name>
</gene>